<feature type="region of interest" description="Disordered" evidence="1">
    <location>
        <begin position="780"/>
        <end position="831"/>
    </location>
</feature>
<feature type="compositionally biased region" description="Low complexity" evidence="1">
    <location>
        <begin position="1870"/>
        <end position="1882"/>
    </location>
</feature>
<feature type="compositionally biased region" description="Basic and acidic residues" evidence="1">
    <location>
        <begin position="1649"/>
        <end position="1669"/>
    </location>
</feature>
<feature type="region of interest" description="Disordered" evidence="1">
    <location>
        <begin position="191"/>
        <end position="220"/>
    </location>
</feature>
<reference evidence="3 4" key="1">
    <citation type="submission" date="2023-11" db="EMBL/GenBank/DDBJ databases">
        <title>Halocaridina rubra genome assembly.</title>
        <authorList>
            <person name="Smith C."/>
        </authorList>
    </citation>
    <scope>NUCLEOTIDE SEQUENCE [LARGE SCALE GENOMIC DNA]</scope>
    <source>
        <strain evidence="3">EP-1</strain>
        <tissue evidence="3">Whole</tissue>
    </source>
</reference>
<feature type="compositionally biased region" description="Low complexity" evidence="1">
    <location>
        <begin position="194"/>
        <end position="220"/>
    </location>
</feature>
<feature type="compositionally biased region" description="Basic residues" evidence="1">
    <location>
        <begin position="2293"/>
        <end position="2324"/>
    </location>
</feature>
<feature type="compositionally biased region" description="Basic and acidic residues" evidence="1">
    <location>
        <begin position="2256"/>
        <end position="2275"/>
    </location>
</feature>
<evidence type="ECO:0000313" key="3">
    <source>
        <dbReference type="EMBL" id="KAK7072860.1"/>
    </source>
</evidence>
<feature type="compositionally biased region" description="Basic residues" evidence="1">
    <location>
        <begin position="1800"/>
        <end position="1812"/>
    </location>
</feature>
<feature type="compositionally biased region" description="Pro residues" evidence="1">
    <location>
        <begin position="1461"/>
        <end position="1486"/>
    </location>
</feature>
<feature type="compositionally biased region" description="Basic residues" evidence="1">
    <location>
        <begin position="1838"/>
        <end position="1848"/>
    </location>
</feature>
<feature type="region of interest" description="Disordered" evidence="1">
    <location>
        <begin position="1186"/>
        <end position="1217"/>
    </location>
</feature>
<feature type="domain" description="BAH" evidence="2">
    <location>
        <begin position="2450"/>
        <end position="2576"/>
    </location>
</feature>
<feature type="region of interest" description="Disordered" evidence="1">
    <location>
        <begin position="1449"/>
        <end position="1491"/>
    </location>
</feature>
<keyword evidence="4" id="KW-1185">Reference proteome</keyword>
<sequence>MIGGACQGATPTSLPQPIGAALRPPWPSASSIEGYAPYAGLYSLLTVSANGTPVTTTTTSSAAIPSRSPAPLPMSPPGAPLTSSMAGVIATHAVLAQLHALCAQQKDGALAGTLPPTLLPAQIGTNPTVVESVPGPPIPVTSCGPSKSSLNHVTSLATGVCATESYRDDRKLPQTTTSPKVFGAAQRTTTKTYNNNVNNNNNNISSSNNNNKNNNNNINKSKNMKVASQLLSSVNGHAFESEQLSVLAAKTTFNSAKEEKDKVGVLSPRLVEQPLNYKIAPKTSDGPTPPCLISRGGGNAPVEAHLEKRVSQSCSSVSQITEVSKPSNLSVNEKDITKTKAHILQVPSKARPMTLSIPNPYRAHDLSLSAVDLVKCNGKTSAVETNRALLSPSSSEVMCSTNAIVASKPKNSHNNALILSVPQPPSDLSLRPETKDSSVVNMHVLHSEAVKSDTKDILISGEDRQNKSSSDDVNEICSEEQQEEAEMLNAKSVDSDEGAANNPLATLIGDQCSRTTPGLHESYVQGRKVKSQERQASLAPTTVSPVPVSPTNIPISVGDTSSSSSCPPIVALTQLSVPCVAPPATAAAANGGTGRAGMGTGDICNRSSRKPTNRTEERSTPAVTCGNSIPVGIAVARQRQEPRPPDEPAVPLTNGAATSPGGNAVSAHWPLPPGIPSNPYWLTQGQYTGVGVDTSVSAGMGLGYQFVRDPLSGHYYVLPHPHAIPDPSGHSLVWAGYGGVAAPPPVVMTPQQLLLHEPHYHRALHTHTALVHVPHAHAPVHSPTATSIKREEPPAPGTPEEDPKSRSLNASLAPQGSIPPGTELGLSSPLSASIRHLPPPFLYPSPSTLPYYCPQSPHGPPYSLPPFSHPPASAIGGSSLTSSLTNSLTTTHTNTLTAQSNITTTYSVLPTAPVTSIAKGGGLEHCSAKGYESLVATASPVPRSESSEPINVTSHSEEETDMELPLSRSSAVAPPLCLHVPFKIKQEIKEEIPSPVDPCREDLCALGVGEAPANHMPPAQIVAVKKENLLGCESNLQISHKQSHKTAVYVSQVNRSCSKSIPVTCPPLVSAEISDSYCSANQTSFVSANVSKDSSSVSDMVQSLEIESPKDLTLPPIALSTEPINLKCTESHQKTLSSVEPCDRMTTETHTSMNDDISSTITTHRPLQLSCSPDSRLASVVNPVPQPCLQETEPDSVNVNRLNNEDTPLLNTQESSQNSSYLDLSGLELLSQSVLQHANRFCEASVGSSSERSPPVDREAPSPEGSMQEEATDNRYISLSRPELGEIGEYHANSPYKSPHKDALAVDRVTEYFSASEEMSDHLDTSEMEGDKSRVCVADQVRDTDDIPSDANVERRAFRDGMPELVQVCLSELRRDLLTTSSHNPSSDSEVETSPQDNNVPLGSDSLPERISGLHGLSLLCALAEQCMLEEKRVACPALSSLADIAATSPSVPTHPVVRSPTPPPQPPTPPPLPQPASPQPGPSNVPRPLCVGPFGSGTSNAVFGAVTFGTIANAYNTPVKATDVNRNYKSPESEREAKAFIANKASQYQKDGIDGFKNSSGFPVDTMDATELDMRMQLAELQRKYREKQRELSLLPPKKAIPSPEKRGRGRPRKRKVINNDIPGKKRVGRPSKRKSPQKELSPPVLERVTDLEIKDLSKDSDDDKEGSRSTSRSILKPPILTATFSNHRLLNDSHISAPKTPEMQISSEKEESSDEDTDKEKARRWSFSSEDTAPPSLGSPFKPPSVALEATQEESEEDQIKETPLETITPDIKISSIETSVESSPSDMEQQSVSSSASKKRKPGRPKKHSPTKEDATETIVAKKPKTLNFLMHRPLLSHKPKIRPKLKAEVKVREEEEEDNLTRPHFSLSLKSESSSQVLSEEEDDHKPQTVRLSTVDIVRGARKRGCPRGRTSLTRRAMLRDKEKRKSAAEKQSHMEALYRSLKRHSKMAAAEHDESEEERDKEEKDIEEESLRSSAGLGISGGIGGGGGRVDSSSSDHETSHKPLEGDHISSSSAATVGSVSSTAVTTTTSLPAPATNTSTVASSCDAPRPSIITPEPTNCVVEMGGNCIIEMADLIDKARVLVLLDGLLYAGHVVPITPPDVYGVVIDGERGSRPHIYCREELLQQSWKEVKPGSSRFLVEGTRVCAFWSQQYRALYPGCIAASSSPAHEANHNFVNVEFDDGDSGKIHVDDIRLLPPDFPVIEYDPNPLMTLNKRKRRPTGDSHTSDVKEETIKAKPKKARTYSGTSIDSEGKGDHREEENLEIEKENKSSTVNIENNEKEKQGRSQVKKNDKRKHKKHKHTESSHHHRHRHRNKYKYKYREGDRPLPHVEPGANELTMRIKSPPPPLSESQRQSFLKESDSEEENSSKSPSEEESGDDSEYTPSKKEVSPKRRKKRHPSGKSKIAPFLPERQLWRWSGKGFKRPGAKGKGKKEFFKAIVRGKEMIRVDDCAVFLSAGQPDRPYIGRIEHMWESWGGNMVVKVKWFYHPQETKGLGKRLTEPKGALFQSPHTDENDVQTISHKCDVIALSDYKIRRGELESRYGPNYENCDVYYLAGSYDPISGHITMEPGVS</sequence>
<feature type="compositionally biased region" description="Polar residues" evidence="1">
    <location>
        <begin position="1379"/>
        <end position="1401"/>
    </location>
</feature>
<gene>
    <name evidence="3" type="primary">TNRC18</name>
    <name evidence="3" type="ORF">SK128_021909</name>
</gene>
<dbReference type="InterPro" id="IPR048924">
    <property type="entry name" value="BAHCC1-like_Tudor"/>
</dbReference>
<feature type="region of interest" description="Disordered" evidence="1">
    <location>
        <begin position="54"/>
        <end position="73"/>
    </location>
</feature>
<feature type="compositionally biased region" description="Basic residues" evidence="1">
    <location>
        <begin position="1609"/>
        <end position="1618"/>
    </location>
</feature>
<evidence type="ECO:0000256" key="1">
    <source>
        <dbReference type="SAM" id="MobiDB-lite"/>
    </source>
</evidence>
<feature type="region of interest" description="Disordered" evidence="1">
    <location>
        <begin position="2032"/>
        <end position="2060"/>
    </location>
</feature>
<dbReference type="InterPro" id="IPR043151">
    <property type="entry name" value="BAH_sf"/>
</dbReference>
<name>A0AAN8X665_HALRR</name>
<feature type="compositionally biased region" description="Low complexity" evidence="1">
    <location>
        <begin position="2032"/>
        <end position="2045"/>
    </location>
</feature>
<dbReference type="SMART" id="SM00384">
    <property type="entry name" value="AT_hook"/>
    <property type="match status" value="4"/>
</dbReference>
<feature type="region of interest" description="Disordered" evidence="1">
    <location>
        <begin position="2210"/>
        <end position="2411"/>
    </location>
</feature>
<feature type="compositionally biased region" description="Acidic residues" evidence="1">
    <location>
        <begin position="1958"/>
        <end position="1973"/>
    </location>
</feature>
<feature type="compositionally biased region" description="Basic and acidic residues" evidence="1">
    <location>
        <begin position="2325"/>
        <end position="2334"/>
    </location>
</feature>
<evidence type="ECO:0000259" key="2">
    <source>
        <dbReference type="PROSITE" id="PS51038"/>
    </source>
</evidence>
<feature type="compositionally biased region" description="Polar residues" evidence="1">
    <location>
        <begin position="1195"/>
        <end position="1217"/>
    </location>
</feature>
<dbReference type="SMART" id="SM00439">
    <property type="entry name" value="BAH"/>
    <property type="match status" value="1"/>
</dbReference>
<feature type="region of interest" description="Disordered" evidence="1">
    <location>
        <begin position="1379"/>
        <end position="1407"/>
    </location>
</feature>
<feature type="compositionally biased region" description="Low complexity" evidence="1">
    <location>
        <begin position="1449"/>
        <end position="1460"/>
    </location>
</feature>
<dbReference type="Gene3D" id="2.30.30.490">
    <property type="match status" value="1"/>
</dbReference>
<feature type="region of interest" description="Disordered" evidence="1">
    <location>
        <begin position="587"/>
        <end position="626"/>
    </location>
</feature>
<feature type="region of interest" description="Disordered" evidence="1">
    <location>
        <begin position="1907"/>
        <end position="2020"/>
    </location>
</feature>
<protein>
    <submittedName>
        <fullName evidence="3">Chromatin binding</fullName>
    </submittedName>
</protein>
<feature type="compositionally biased region" description="Low complexity" evidence="1">
    <location>
        <begin position="1776"/>
        <end position="1788"/>
    </location>
</feature>
<dbReference type="EMBL" id="JAXCGZ010013322">
    <property type="protein sequence ID" value="KAK7072860.1"/>
    <property type="molecule type" value="Genomic_DNA"/>
</dbReference>
<feature type="compositionally biased region" description="Basic and acidic residues" evidence="1">
    <location>
        <begin position="1999"/>
        <end position="2013"/>
    </location>
</feature>
<dbReference type="Pfam" id="PF01426">
    <property type="entry name" value="BAH"/>
    <property type="match status" value="1"/>
</dbReference>
<feature type="compositionally biased region" description="Basic and acidic residues" evidence="1">
    <location>
        <begin position="2225"/>
        <end position="2240"/>
    </location>
</feature>
<feature type="compositionally biased region" description="Gly residues" evidence="1">
    <location>
        <begin position="591"/>
        <end position="600"/>
    </location>
</feature>
<feature type="compositionally biased region" description="Acidic residues" evidence="1">
    <location>
        <begin position="472"/>
        <end position="486"/>
    </location>
</feature>
<dbReference type="Pfam" id="PF24912">
    <property type="entry name" value="SH3_TNRC18"/>
    <property type="match status" value="1"/>
</dbReference>
<dbReference type="GO" id="GO:0003682">
    <property type="term" value="F:chromatin binding"/>
    <property type="evidence" value="ECO:0007669"/>
    <property type="project" value="InterPro"/>
</dbReference>
<evidence type="ECO:0000313" key="4">
    <source>
        <dbReference type="Proteomes" id="UP001381693"/>
    </source>
</evidence>
<dbReference type="PROSITE" id="PS51038">
    <property type="entry name" value="BAH"/>
    <property type="match status" value="1"/>
</dbReference>
<accession>A0AAN8X665</accession>
<dbReference type="InterPro" id="IPR017956">
    <property type="entry name" value="AT_hook_DNA-bd_motif"/>
</dbReference>
<feature type="compositionally biased region" description="Gly residues" evidence="1">
    <location>
        <begin position="1983"/>
        <end position="1994"/>
    </location>
</feature>
<feature type="region of interest" description="Disordered" evidence="1">
    <location>
        <begin position="455"/>
        <end position="503"/>
    </location>
</feature>
<dbReference type="PANTHER" id="PTHR12505:SF24">
    <property type="entry name" value="PROTEIN WINGED EYE"/>
    <property type="match status" value="1"/>
</dbReference>
<dbReference type="Gene3D" id="2.30.30.140">
    <property type="match status" value="1"/>
</dbReference>
<dbReference type="Proteomes" id="UP001381693">
    <property type="component" value="Unassembled WGS sequence"/>
</dbReference>
<feature type="region of interest" description="Disordered" evidence="1">
    <location>
        <begin position="1589"/>
        <end position="1892"/>
    </location>
</feature>
<dbReference type="InterPro" id="IPR001025">
    <property type="entry name" value="BAH_dom"/>
</dbReference>
<dbReference type="CDD" id="cd04714">
    <property type="entry name" value="BAH_BAHCC1"/>
    <property type="match status" value="1"/>
</dbReference>
<dbReference type="GO" id="GO:0003677">
    <property type="term" value="F:DNA binding"/>
    <property type="evidence" value="ECO:0007669"/>
    <property type="project" value="InterPro"/>
</dbReference>
<dbReference type="Pfam" id="PF21744">
    <property type="entry name" value="BAHCC1-like_Tudor"/>
    <property type="match status" value="1"/>
</dbReference>
<feature type="region of interest" description="Disordered" evidence="1">
    <location>
        <begin position="938"/>
        <end position="959"/>
    </location>
</feature>
<proteinExistence type="predicted"/>
<feature type="compositionally biased region" description="Low complexity" evidence="1">
    <location>
        <begin position="54"/>
        <end position="67"/>
    </location>
</feature>
<feature type="compositionally biased region" description="Basic residues" evidence="1">
    <location>
        <begin position="2398"/>
        <end position="2407"/>
    </location>
</feature>
<feature type="compositionally biased region" description="Basic and acidic residues" evidence="1">
    <location>
        <begin position="1922"/>
        <end position="1938"/>
    </location>
</feature>
<dbReference type="InterPro" id="IPR056841">
    <property type="entry name" value="TNRC18_BAHCC1-like_SH3"/>
</dbReference>
<dbReference type="PANTHER" id="PTHR12505">
    <property type="entry name" value="PHD FINGER TRANSCRIPTION FACTOR"/>
    <property type="match status" value="1"/>
</dbReference>
<feature type="compositionally biased region" description="Basic residues" evidence="1">
    <location>
        <begin position="1626"/>
        <end position="1637"/>
    </location>
</feature>
<feature type="compositionally biased region" description="Basic and acidic residues" evidence="1">
    <location>
        <begin position="455"/>
        <end position="470"/>
    </location>
</feature>
<feature type="compositionally biased region" description="Polar residues" evidence="1">
    <location>
        <begin position="1789"/>
        <end position="1799"/>
    </location>
</feature>
<dbReference type="InterPro" id="IPR052429">
    <property type="entry name" value="BAH_domain_protein"/>
</dbReference>
<organism evidence="3 4">
    <name type="scientific">Halocaridina rubra</name>
    <name type="common">Hawaiian red shrimp</name>
    <dbReference type="NCBI Taxonomy" id="373956"/>
    <lineage>
        <taxon>Eukaryota</taxon>
        <taxon>Metazoa</taxon>
        <taxon>Ecdysozoa</taxon>
        <taxon>Arthropoda</taxon>
        <taxon>Crustacea</taxon>
        <taxon>Multicrustacea</taxon>
        <taxon>Malacostraca</taxon>
        <taxon>Eumalacostraca</taxon>
        <taxon>Eucarida</taxon>
        <taxon>Decapoda</taxon>
        <taxon>Pleocyemata</taxon>
        <taxon>Caridea</taxon>
        <taxon>Atyoidea</taxon>
        <taxon>Atyidae</taxon>
        <taxon>Halocaridina</taxon>
    </lineage>
</organism>
<comment type="caution">
    <text evidence="3">The sequence shown here is derived from an EMBL/GenBank/DDBJ whole genome shotgun (WGS) entry which is preliminary data.</text>
</comment>
<feature type="region of interest" description="Disordered" evidence="1">
    <location>
        <begin position="1244"/>
        <end position="1275"/>
    </location>
</feature>